<accession>A0AAV9V062</accession>
<evidence type="ECO:0000313" key="2">
    <source>
        <dbReference type="Proteomes" id="UP001375240"/>
    </source>
</evidence>
<reference evidence="1 2" key="1">
    <citation type="submission" date="2019-10" db="EMBL/GenBank/DDBJ databases">
        <authorList>
            <person name="Palmer J.M."/>
        </authorList>
    </citation>
    <scope>NUCLEOTIDE SEQUENCE [LARGE SCALE GENOMIC DNA]</scope>
    <source>
        <strain evidence="1 2">TWF696</strain>
    </source>
</reference>
<dbReference type="Proteomes" id="UP001375240">
    <property type="component" value="Unassembled WGS sequence"/>
</dbReference>
<gene>
    <name evidence="1" type="ORF">TWF696_004721</name>
</gene>
<protein>
    <submittedName>
        <fullName evidence="1">Uncharacterized protein</fullName>
    </submittedName>
</protein>
<dbReference type="AlphaFoldDB" id="A0AAV9V062"/>
<dbReference type="EMBL" id="JAVHNQ010000003">
    <property type="protein sequence ID" value="KAK6352718.1"/>
    <property type="molecule type" value="Genomic_DNA"/>
</dbReference>
<keyword evidence="2" id="KW-1185">Reference proteome</keyword>
<comment type="caution">
    <text evidence="1">The sequence shown here is derived from an EMBL/GenBank/DDBJ whole genome shotgun (WGS) entry which is preliminary data.</text>
</comment>
<organism evidence="1 2">
    <name type="scientific">Orbilia brochopaga</name>
    <dbReference type="NCBI Taxonomy" id="3140254"/>
    <lineage>
        <taxon>Eukaryota</taxon>
        <taxon>Fungi</taxon>
        <taxon>Dikarya</taxon>
        <taxon>Ascomycota</taxon>
        <taxon>Pezizomycotina</taxon>
        <taxon>Orbiliomycetes</taxon>
        <taxon>Orbiliales</taxon>
        <taxon>Orbiliaceae</taxon>
        <taxon>Orbilia</taxon>
    </lineage>
</organism>
<proteinExistence type="predicted"/>
<evidence type="ECO:0000313" key="1">
    <source>
        <dbReference type="EMBL" id="KAK6352718.1"/>
    </source>
</evidence>
<sequence length="148" mass="15645">MLASGPTYRNRYAWLQAYDAVRPAPQATGTVFNYENSTGRLWVGNNILAPTVGGLKPNLTSNLALLAFGPLLQPSCAASGGVTYETLFNFDGQNFLTLAGTDGWRGCTSYSSIGVGPGINFLFGQGAPTVPDCQTVRLQFEAVTSPST</sequence>
<name>A0AAV9V062_9PEZI</name>